<proteinExistence type="predicted"/>
<dbReference type="EMBL" id="QBKN01000020">
    <property type="protein sequence ID" value="PTX45652.1"/>
    <property type="molecule type" value="Genomic_DNA"/>
</dbReference>
<protein>
    <submittedName>
        <fullName evidence="1">Uncharacterized protein</fullName>
    </submittedName>
</protein>
<organism evidence="1 2">
    <name type="scientific">Allosediminivita pacifica</name>
    <dbReference type="NCBI Taxonomy" id="1267769"/>
    <lineage>
        <taxon>Bacteria</taxon>
        <taxon>Pseudomonadati</taxon>
        <taxon>Pseudomonadota</taxon>
        <taxon>Alphaproteobacteria</taxon>
        <taxon>Rhodobacterales</taxon>
        <taxon>Paracoccaceae</taxon>
        <taxon>Allosediminivita</taxon>
    </lineage>
</organism>
<sequence length="33" mass="3764">MVISLTPFFTRFGSQVNLIVFVGIDKPEYIGQF</sequence>
<gene>
    <name evidence="1" type="ORF">C8N44_1206</name>
</gene>
<reference evidence="1 2" key="1">
    <citation type="submission" date="2018-04" db="EMBL/GenBank/DDBJ databases">
        <title>Genomic Encyclopedia of Archaeal and Bacterial Type Strains, Phase II (KMG-II): from individual species to whole genera.</title>
        <authorList>
            <person name="Goeker M."/>
        </authorList>
    </citation>
    <scope>NUCLEOTIDE SEQUENCE [LARGE SCALE GENOMIC DNA]</scope>
    <source>
        <strain evidence="1 2">DSM 29329</strain>
    </source>
</reference>
<evidence type="ECO:0000313" key="1">
    <source>
        <dbReference type="EMBL" id="PTX45652.1"/>
    </source>
</evidence>
<accession>A0A2T6AP96</accession>
<evidence type="ECO:0000313" key="2">
    <source>
        <dbReference type="Proteomes" id="UP000244069"/>
    </source>
</evidence>
<dbReference type="AlphaFoldDB" id="A0A2T6AP96"/>
<keyword evidence="2" id="KW-1185">Reference proteome</keyword>
<name>A0A2T6AP96_9RHOB</name>
<dbReference type="Proteomes" id="UP000244069">
    <property type="component" value="Unassembled WGS sequence"/>
</dbReference>
<comment type="caution">
    <text evidence="1">The sequence shown here is derived from an EMBL/GenBank/DDBJ whole genome shotgun (WGS) entry which is preliminary data.</text>
</comment>